<dbReference type="Proteomes" id="UP000050794">
    <property type="component" value="Unassembled WGS sequence"/>
</dbReference>
<sequence length="191" mass="21121">MEHKESDLLATVQNSLVSQNCEKKRAPPLSRVRRVKMAERELKQCCNARHAYIEDACGRVACASRSRYAAAKGGYESSSAEATTIRNGIHEDNTATRTCTPESSCTFIGAASRRRCTSQLGALFRVTKRDNRRTSVSAHEGIKHSSTRRFVCRSDAAPHRFPALLQCCTPSECARLLLIMLNSQHAYVASS</sequence>
<dbReference type="WBParaSite" id="TCNE_0000115301-mRNA-1">
    <property type="protein sequence ID" value="TCNE_0000115301-mRNA-1"/>
    <property type="gene ID" value="TCNE_0000115301"/>
</dbReference>
<dbReference type="EMBL" id="UYWY01000765">
    <property type="protein sequence ID" value="VDM25574.1"/>
    <property type="molecule type" value="Genomic_DNA"/>
</dbReference>
<evidence type="ECO:0000313" key="2">
    <source>
        <dbReference type="Proteomes" id="UP000050794"/>
    </source>
</evidence>
<organism evidence="2 3">
    <name type="scientific">Toxocara canis</name>
    <name type="common">Canine roundworm</name>
    <dbReference type="NCBI Taxonomy" id="6265"/>
    <lineage>
        <taxon>Eukaryota</taxon>
        <taxon>Metazoa</taxon>
        <taxon>Ecdysozoa</taxon>
        <taxon>Nematoda</taxon>
        <taxon>Chromadorea</taxon>
        <taxon>Rhabditida</taxon>
        <taxon>Spirurina</taxon>
        <taxon>Ascaridomorpha</taxon>
        <taxon>Ascaridoidea</taxon>
        <taxon>Toxocaridae</taxon>
        <taxon>Toxocara</taxon>
    </lineage>
</organism>
<evidence type="ECO:0000313" key="1">
    <source>
        <dbReference type="EMBL" id="VDM25574.1"/>
    </source>
</evidence>
<protein>
    <submittedName>
        <fullName evidence="1 3">Uncharacterized protein</fullName>
    </submittedName>
</protein>
<accession>A0A183TY34</accession>
<evidence type="ECO:0000313" key="3">
    <source>
        <dbReference type="WBParaSite" id="TCNE_0000115301-mRNA-1"/>
    </source>
</evidence>
<name>A0A183TY34_TOXCA</name>
<reference evidence="3" key="1">
    <citation type="submission" date="2016-06" db="UniProtKB">
        <authorList>
            <consortium name="WormBaseParasite"/>
        </authorList>
    </citation>
    <scope>IDENTIFICATION</scope>
</reference>
<gene>
    <name evidence="1" type="ORF">TCNE_LOCUS1154</name>
</gene>
<proteinExistence type="predicted"/>
<keyword evidence="2" id="KW-1185">Reference proteome</keyword>
<dbReference type="AlphaFoldDB" id="A0A183TY34"/>
<reference evidence="1 2" key="2">
    <citation type="submission" date="2018-11" db="EMBL/GenBank/DDBJ databases">
        <authorList>
            <consortium name="Pathogen Informatics"/>
        </authorList>
    </citation>
    <scope>NUCLEOTIDE SEQUENCE [LARGE SCALE GENOMIC DNA]</scope>
</reference>